<dbReference type="EMBL" id="VBZC01000017">
    <property type="protein sequence ID" value="TLS44980.1"/>
    <property type="molecule type" value="Genomic_DNA"/>
</dbReference>
<name>A0A5R9FSX8_9ACTN</name>
<dbReference type="Proteomes" id="UP000305906">
    <property type="component" value="Unassembled WGS sequence"/>
</dbReference>
<keyword evidence="1" id="KW-0732">Signal</keyword>
<dbReference type="AlphaFoldDB" id="A0A5R9FSX8"/>
<feature type="chain" id="PRO_5024457849" description="WxL domain-containing protein" evidence="1">
    <location>
        <begin position="36"/>
        <end position="197"/>
    </location>
</feature>
<gene>
    <name evidence="2" type="ORF">FE633_17750</name>
</gene>
<evidence type="ECO:0000313" key="2">
    <source>
        <dbReference type="EMBL" id="TLS44980.1"/>
    </source>
</evidence>
<protein>
    <recommendedName>
        <fullName evidence="4">WxL domain-containing protein</fullName>
    </recommendedName>
</protein>
<evidence type="ECO:0000313" key="3">
    <source>
        <dbReference type="Proteomes" id="UP000305906"/>
    </source>
</evidence>
<organism evidence="2 3">
    <name type="scientific">Streptomyces montanus</name>
    <dbReference type="NCBI Taxonomy" id="2580423"/>
    <lineage>
        <taxon>Bacteria</taxon>
        <taxon>Bacillati</taxon>
        <taxon>Actinomycetota</taxon>
        <taxon>Actinomycetes</taxon>
        <taxon>Kitasatosporales</taxon>
        <taxon>Streptomycetaceae</taxon>
        <taxon>Streptomyces</taxon>
    </lineage>
</organism>
<proteinExistence type="predicted"/>
<evidence type="ECO:0008006" key="4">
    <source>
        <dbReference type="Google" id="ProtNLM"/>
    </source>
</evidence>
<keyword evidence="3" id="KW-1185">Reference proteome</keyword>
<evidence type="ECO:0000256" key="1">
    <source>
        <dbReference type="SAM" id="SignalP"/>
    </source>
</evidence>
<accession>A0A5R9FSX8</accession>
<feature type="signal peptide" evidence="1">
    <location>
        <begin position="1"/>
        <end position="35"/>
    </location>
</feature>
<comment type="caution">
    <text evidence="2">The sequence shown here is derived from an EMBL/GenBank/DDBJ whole genome shotgun (WGS) entry which is preliminary data.</text>
</comment>
<reference evidence="2 3" key="1">
    <citation type="submission" date="2019-05" db="EMBL/GenBank/DDBJ databases">
        <title>Streptomyces sp. NEAU-C151, a novel actinomycete isolated from soil.</title>
        <authorList>
            <person name="Han L."/>
            <person name="Jiang H."/>
        </authorList>
    </citation>
    <scope>NUCLEOTIDE SEQUENCE [LARGE SCALE GENOMIC DNA]</scope>
    <source>
        <strain evidence="2 3">NEAU-C151</strain>
    </source>
</reference>
<dbReference type="RefSeq" id="WP_138046140.1">
    <property type="nucleotide sequence ID" value="NZ_VBZC01000017.1"/>
</dbReference>
<sequence length="197" mass="18799">MDSRFKQLGRVTSRVGLSVVAVAALGVVTAAPASAADTGTTFTVTGDVLGITAPANAPLGSGAPGTDIAPVAGIGTVTVTDGRAVQPAVWTATVTATAFTTPGGGASRTIANSNVDYWSGTCTGTGGDGGGATPVWTGGQANAGAAVDLSTSRTACGLTGGAGINTASWDPHLIVNVPGNVVAGDYSGTVTHSVAGA</sequence>